<dbReference type="EMBL" id="MU006567">
    <property type="protein sequence ID" value="KAF2749134.1"/>
    <property type="molecule type" value="Genomic_DNA"/>
</dbReference>
<sequence>MNQPTQAALLFEEDDSPQWESVDDLLSRMQDEARRERQRTNARIRLEEILGLRPAPATLVAHDLETTRVLDGTGRLDLKKQMIKLALEAFVIGEKNHWTRLEEKTPRWTLGSKLVRLNRVNRLMRAYRNRLDQDYDIHDFPELWGRTVNYCTTVIANNEDRIVILENRILGMTQEELEEEGSLLRR</sequence>
<dbReference type="Proteomes" id="UP000799440">
    <property type="component" value="Unassembled WGS sequence"/>
</dbReference>
<gene>
    <name evidence="1" type="ORF">M011DRAFT_457213</name>
</gene>
<evidence type="ECO:0000313" key="2">
    <source>
        <dbReference type="Proteomes" id="UP000799440"/>
    </source>
</evidence>
<reference evidence="1" key="1">
    <citation type="journal article" date="2020" name="Stud. Mycol.">
        <title>101 Dothideomycetes genomes: a test case for predicting lifestyles and emergence of pathogens.</title>
        <authorList>
            <person name="Haridas S."/>
            <person name="Albert R."/>
            <person name="Binder M."/>
            <person name="Bloem J."/>
            <person name="Labutti K."/>
            <person name="Salamov A."/>
            <person name="Andreopoulos B."/>
            <person name="Baker S."/>
            <person name="Barry K."/>
            <person name="Bills G."/>
            <person name="Bluhm B."/>
            <person name="Cannon C."/>
            <person name="Castanera R."/>
            <person name="Culley D."/>
            <person name="Daum C."/>
            <person name="Ezra D."/>
            <person name="Gonzalez J."/>
            <person name="Henrissat B."/>
            <person name="Kuo A."/>
            <person name="Liang C."/>
            <person name="Lipzen A."/>
            <person name="Lutzoni F."/>
            <person name="Magnuson J."/>
            <person name="Mondo S."/>
            <person name="Nolan M."/>
            <person name="Ohm R."/>
            <person name="Pangilinan J."/>
            <person name="Park H.-J."/>
            <person name="Ramirez L."/>
            <person name="Alfaro M."/>
            <person name="Sun H."/>
            <person name="Tritt A."/>
            <person name="Yoshinaga Y."/>
            <person name="Zwiers L.-H."/>
            <person name="Turgeon B."/>
            <person name="Goodwin S."/>
            <person name="Spatafora J."/>
            <person name="Crous P."/>
            <person name="Grigoriev I."/>
        </authorList>
    </citation>
    <scope>NUCLEOTIDE SEQUENCE</scope>
    <source>
        <strain evidence="1">CBS 119925</strain>
    </source>
</reference>
<name>A0A6A6VHE4_9PLEO</name>
<proteinExistence type="predicted"/>
<dbReference type="AlphaFoldDB" id="A0A6A6VHE4"/>
<accession>A0A6A6VHE4</accession>
<protein>
    <submittedName>
        <fullName evidence="1">Uncharacterized protein</fullName>
    </submittedName>
</protein>
<evidence type="ECO:0000313" key="1">
    <source>
        <dbReference type="EMBL" id="KAF2749134.1"/>
    </source>
</evidence>
<organism evidence="1 2">
    <name type="scientific">Sporormia fimetaria CBS 119925</name>
    <dbReference type="NCBI Taxonomy" id="1340428"/>
    <lineage>
        <taxon>Eukaryota</taxon>
        <taxon>Fungi</taxon>
        <taxon>Dikarya</taxon>
        <taxon>Ascomycota</taxon>
        <taxon>Pezizomycotina</taxon>
        <taxon>Dothideomycetes</taxon>
        <taxon>Pleosporomycetidae</taxon>
        <taxon>Pleosporales</taxon>
        <taxon>Sporormiaceae</taxon>
        <taxon>Sporormia</taxon>
    </lineage>
</organism>
<keyword evidence="2" id="KW-1185">Reference proteome</keyword>